<dbReference type="SUPFAM" id="SSF69635">
    <property type="entry name" value="Type III secretory system chaperone-like"/>
    <property type="match status" value="1"/>
</dbReference>
<gene>
    <name evidence="1" type="ORF">QS748_03825</name>
</gene>
<comment type="caution">
    <text evidence="1">The sequence shown here is derived from an EMBL/GenBank/DDBJ whole genome shotgun (WGS) entry which is preliminary data.</text>
</comment>
<keyword evidence="2" id="KW-1185">Reference proteome</keyword>
<dbReference type="Gene3D" id="3.30.1460.10">
    <property type="match status" value="1"/>
</dbReference>
<dbReference type="CDD" id="cd17027">
    <property type="entry name" value="T3SC_IA_YscB_AscB-like"/>
    <property type="match status" value="1"/>
</dbReference>
<proteinExistence type="predicted"/>
<evidence type="ECO:0000313" key="1">
    <source>
        <dbReference type="EMBL" id="MDP0588353.1"/>
    </source>
</evidence>
<evidence type="ECO:0000313" key="2">
    <source>
        <dbReference type="Proteomes" id="UP001178148"/>
    </source>
</evidence>
<dbReference type="InterPro" id="IPR010261">
    <property type="entry name" value="Tir_chaperone"/>
</dbReference>
<name>A0AA90NKI1_9GAMM</name>
<dbReference type="GO" id="GO:0030254">
    <property type="term" value="P:protein secretion by the type III secretion system"/>
    <property type="evidence" value="ECO:0007669"/>
    <property type="project" value="InterPro"/>
</dbReference>
<dbReference type="Proteomes" id="UP001178148">
    <property type="component" value="Unassembled WGS sequence"/>
</dbReference>
<accession>A0AA90NKI1</accession>
<dbReference type="EMBL" id="JASXSV010000004">
    <property type="protein sequence ID" value="MDP0588353.1"/>
    <property type="molecule type" value="Genomic_DNA"/>
</dbReference>
<protein>
    <submittedName>
        <fullName evidence="1">CesT family type III secretion system chaperone</fullName>
    </submittedName>
</protein>
<reference evidence="1 2" key="1">
    <citation type="journal article" date="2023" name="bioRxiv">
        <title>An intranuclear bacterial parasite of deep-sea mussels expresses apoptosis inhibitors acquired from its host.</title>
        <authorList>
            <person name="Gonzalez Porras M.A."/>
            <person name="Assie A."/>
            <person name="Tietjen M."/>
            <person name="Violette M."/>
            <person name="Kleiner M."/>
            <person name="Gruber-Vodicka H."/>
            <person name="Dubilier N."/>
            <person name="Leisch N."/>
        </authorList>
    </citation>
    <scope>NUCLEOTIDE SEQUENCE [LARGE SCALE GENOMIC DNA]</scope>
    <source>
        <strain evidence="1">IAP13</strain>
    </source>
</reference>
<dbReference type="AlphaFoldDB" id="A0AA90NKI1"/>
<dbReference type="Pfam" id="PF05932">
    <property type="entry name" value="CesT"/>
    <property type="match status" value="1"/>
</dbReference>
<organism evidence="1 2">
    <name type="scientific">Candidatus Endonucleibacter bathymodioli</name>
    <dbReference type="NCBI Taxonomy" id="539814"/>
    <lineage>
        <taxon>Bacteria</taxon>
        <taxon>Pseudomonadati</taxon>
        <taxon>Pseudomonadota</taxon>
        <taxon>Gammaproteobacteria</taxon>
        <taxon>Oceanospirillales</taxon>
        <taxon>Endozoicomonadaceae</taxon>
        <taxon>Candidatus Endonucleibacter</taxon>
    </lineage>
</organism>
<sequence>MSFENLMKSFARQNNLEEIDFRDNKYHLILDGITRVTCFQANGDCYFHGILAPLPEDSSAREDLLVRLLKTNLALMQSQRMSLCIEPDGRNLGLYLTRPLRGLDETMLTSALVEYVNGFEVFKKEVDRDDFQMFSGMMMLP</sequence>